<dbReference type="Gene3D" id="3.40.140.100">
    <property type="entry name" value="Ubiquitin-like modifier-activating enzyme ATG7 C-terminal domain"/>
    <property type="match status" value="1"/>
</dbReference>
<name>A0A976FR41_BRELC</name>
<dbReference type="KEGG" id="blac:94352016"/>
<dbReference type="SUPFAM" id="SSF69572">
    <property type="entry name" value="Activating enzymes of the ubiquitin-like proteins"/>
    <property type="match status" value="1"/>
</dbReference>
<dbReference type="Pfam" id="PF00899">
    <property type="entry name" value="ThiF"/>
    <property type="match status" value="1"/>
</dbReference>
<comment type="subunit">
    <text evidence="2 10">Homodimer.</text>
</comment>
<dbReference type="InterPro" id="IPR042523">
    <property type="entry name" value="Atg7_N_2"/>
</dbReference>
<feature type="active site" description="Glycyl thioester intermediate" evidence="9">
    <location>
        <position position="587"/>
    </location>
</feature>
<evidence type="ECO:0000256" key="7">
    <source>
        <dbReference type="ARBA" id="ARBA00022927"/>
    </source>
</evidence>
<evidence type="ECO:0000256" key="2">
    <source>
        <dbReference type="ARBA" id="ARBA00011738"/>
    </source>
</evidence>
<reference evidence="13 14" key="1">
    <citation type="journal article" date="2021" name="Genome Biol.">
        <title>AFLAP: assembly-free linkage analysis pipeline using k-mers from genome sequencing data.</title>
        <authorList>
            <person name="Fletcher K."/>
            <person name="Zhang L."/>
            <person name="Gil J."/>
            <person name="Han R."/>
            <person name="Cavanaugh K."/>
            <person name="Michelmore R."/>
        </authorList>
    </citation>
    <scope>NUCLEOTIDE SEQUENCE [LARGE SCALE GENOMIC DNA]</scope>
    <source>
        <strain evidence="13 14">SF5</strain>
    </source>
</reference>
<dbReference type="RefSeq" id="XP_067820971.1">
    <property type="nucleotide sequence ID" value="XM_067966345.1"/>
</dbReference>
<evidence type="ECO:0000256" key="3">
    <source>
        <dbReference type="ARBA" id="ARBA00017647"/>
    </source>
</evidence>
<dbReference type="Proteomes" id="UP000294530">
    <property type="component" value="Unassembled WGS sequence"/>
</dbReference>
<dbReference type="EMBL" id="SHOA02000015">
    <property type="protein sequence ID" value="TDH71472.1"/>
    <property type="molecule type" value="Genomic_DNA"/>
</dbReference>
<evidence type="ECO:0000259" key="12">
    <source>
        <dbReference type="Pfam" id="PF16420"/>
    </source>
</evidence>
<dbReference type="InterPro" id="IPR032197">
    <property type="entry name" value="Atg7_N"/>
</dbReference>
<keyword evidence="14" id="KW-1185">Reference proteome</keyword>
<evidence type="ECO:0000256" key="1">
    <source>
        <dbReference type="ARBA" id="ARBA00010931"/>
    </source>
</evidence>
<keyword evidence="5 10" id="KW-0963">Cytoplasm</keyword>
<evidence type="ECO:0000256" key="9">
    <source>
        <dbReference type="PIRSR" id="PIRSR606285-1"/>
    </source>
</evidence>
<dbReference type="GO" id="GO:0000407">
    <property type="term" value="C:phagophore assembly site"/>
    <property type="evidence" value="ECO:0007669"/>
    <property type="project" value="UniProtKB-SubCell"/>
</dbReference>
<evidence type="ECO:0000256" key="8">
    <source>
        <dbReference type="ARBA" id="ARBA00023006"/>
    </source>
</evidence>
<gene>
    <name evidence="13" type="ORF">CCR75_008291</name>
</gene>
<dbReference type="GeneID" id="94352016"/>
<dbReference type="Gene3D" id="3.40.50.720">
    <property type="entry name" value="NAD(P)-binding Rossmann-like Domain"/>
    <property type="match status" value="1"/>
</dbReference>
<feature type="domain" description="Ubiquitin-like modifier-activating enzyme Atg7 N-terminal" evidence="12">
    <location>
        <begin position="9"/>
        <end position="370"/>
    </location>
</feature>
<comment type="function">
    <text evidence="10">E1-like activating enzyme involved in the 2 ubiquitin-like systems required for autophagy.</text>
</comment>
<dbReference type="PANTHER" id="PTHR10953">
    <property type="entry name" value="UBIQUITIN-ACTIVATING ENZYME E1"/>
    <property type="match status" value="1"/>
</dbReference>
<comment type="similarity">
    <text evidence="1 10">Belongs to the ATG7 family.</text>
</comment>
<comment type="caution">
    <text evidence="13">The sequence shown here is derived from an EMBL/GenBank/DDBJ whole genome shotgun (WGS) entry which is preliminary data.</text>
</comment>
<evidence type="ECO:0000313" key="13">
    <source>
        <dbReference type="EMBL" id="TDH71472.1"/>
    </source>
</evidence>
<dbReference type="GO" id="GO:0032446">
    <property type="term" value="P:protein modification by small protein conjugation"/>
    <property type="evidence" value="ECO:0007669"/>
    <property type="project" value="TreeGrafter"/>
</dbReference>
<dbReference type="GO" id="GO:0034727">
    <property type="term" value="P:piecemeal microautophagy of the nucleus"/>
    <property type="evidence" value="ECO:0007669"/>
    <property type="project" value="TreeGrafter"/>
</dbReference>
<dbReference type="FunFam" id="3.40.50.720:FF:000395">
    <property type="entry name" value="ubiquitin-like modifier-activating enzyme ATG7"/>
    <property type="match status" value="1"/>
</dbReference>
<dbReference type="InterPro" id="IPR045886">
    <property type="entry name" value="ThiF/MoeB/HesA"/>
</dbReference>
<dbReference type="PANTHER" id="PTHR10953:SF3">
    <property type="entry name" value="UBIQUITIN-LIKE MODIFIER-ACTIVATING ENZYME ATG7"/>
    <property type="match status" value="1"/>
</dbReference>
<dbReference type="GO" id="GO:0015031">
    <property type="term" value="P:protein transport"/>
    <property type="evidence" value="ECO:0007669"/>
    <property type="project" value="UniProtKB-UniRule"/>
</dbReference>
<evidence type="ECO:0000256" key="6">
    <source>
        <dbReference type="ARBA" id="ARBA00022786"/>
    </source>
</evidence>
<evidence type="ECO:0000256" key="4">
    <source>
        <dbReference type="ARBA" id="ARBA00022448"/>
    </source>
</evidence>
<dbReference type="GO" id="GO:0000422">
    <property type="term" value="P:autophagy of mitochondrion"/>
    <property type="evidence" value="ECO:0007669"/>
    <property type="project" value="TreeGrafter"/>
</dbReference>
<evidence type="ECO:0000259" key="11">
    <source>
        <dbReference type="Pfam" id="PF00899"/>
    </source>
</evidence>
<dbReference type="Pfam" id="PF16420">
    <property type="entry name" value="ATG7_N"/>
    <property type="match status" value="1"/>
</dbReference>
<evidence type="ECO:0000256" key="10">
    <source>
        <dbReference type="RuleBase" id="RU366022"/>
    </source>
</evidence>
<organism evidence="13 14">
    <name type="scientific">Bremia lactucae</name>
    <name type="common">Lettuce downy mildew</name>
    <dbReference type="NCBI Taxonomy" id="4779"/>
    <lineage>
        <taxon>Eukaryota</taxon>
        <taxon>Sar</taxon>
        <taxon>Stramenopiles</taxon>
        <taxon>Oomycota</taxon>
        <taxon>Peronosporomycetes</taxon>
        <taxon>Peronosporales</taxon>
        <taxon>Peronosporaceae</taxon>
        <taxon>Bremia</taxon>
    </lineage>
</organism>
<dbReference type="InterPro" id="IPR042522">
    <property type="entry name" value="Atg7_N_1"/>
</dbReference>
<dbReference type="InterPro" id="IPR035985">
    <property type="entry name" value="Ubiquitin-activating_enz"/>
</dbReference>
<comment type="subcellular location">
    <subcellularLocation>
        <location evidence="10">Cytoplasm</location>
    </subcellularLocation>
    <subcellularLocation>
        <location evidence="10">Preautophagosomal structure</location>
    </subcellularLocation>
</comment>
<dbReference type="Gene3D" id="3.40.140.70">
    <property type="entry name" value="Ubiquitin-like modifier-activating enzyme ATG7 N-terminal domain"/>
    <property type="match status" value="1"/>
</dbReference>
<proteinExistence type="inferred from homology"/>
<evidence type="ECO:0000313" key="14">
    <source>
        <dbReference type="Proteomes" id="UP000294530"/>
    </source>
</evidence>
<dbReference type="GO" id="GO:0000045">
    <property type="term" value="P:autophagosome assembly"/>
    <property type="evidence" value="ECO:0007669"/>
    <property type="project" value="TreeGrafter"/>
</dbReference>
<dbReference type="InterPro" id="IPR006285">
    <property type="entry name" value="Atg7"/>
</dbReference>
<sequence length="716" mass="81111">MTDTKWQMLKFQPWNSAPDVSFWQTLASLKLDKFQLDDQAQKITGYFTPGRSVDVPARFTIDKSSFRQAETPFENHRYILYSKNIHEKSYLKPNNALKPSDLDRARYEWHAPGLLYNTNTLEAFKKLDKTKILNDAGARILNLVLHTTDLSIEYLNHFVLLTFADLKNHSFVYWFGFPALSPITSFQYHLPALPVTSVFSKTEQGTILQHLLNLREYNEETQVHTTSFPSFFIVERHVQSPQSSTIHVVPVKTWTPHDTSTTHLNTFFGFIDPCPLTTNPGWPLRNYLAYLTAHTNLDLSHPLQILSFREHMPPFKTIPQDFEWTKSLVFQVQSTNSFMANNRSRESVKIVGWESNPRGQLGPREMQLQRFLDPIRLMETSVDLNLKLMRWRQVPSLNLSILAQTKCLLLGAGTLGCYTARSLLSWGFRHITLVDQSMVSYSNPIRQPLFEFQDIGKPKAICAANALQRIYPLVKAHGVVLTIPMAGHASTNLPDMTTTLKTLQDLITMHDIVFLGTDSRESRWLPTVIAASTKTLVVNTALGFDSYVVMRHGVYTDLNQIALGCYFCNDIVSPRDSLTDRTLDQMCTVTRPGLAPIAAALAVELVVAVLHAPEGKYVNAMKPNEPMAPMAFIPHQLRGFLNAFHHISITGEAFAQCIACSRLVVQAYETNAMELLSHACNTTAYLEKLTGVQDLTNQVDAMTFEVEDSEEDEEMM</sequence>
<dbReference type="GO" id="GO:0019779">
    <property type="term" value="F:Atg8 activating enzyme activity"/>
    <property type="evidence" value="ECO:0007669"/>
    <property type="project" value="TreeGrafter"/>
</dbReference>
<keyword evidence="8 10" id="KW-0072">Autophagy</keyword>
<keyword evidence="7 10" id="KW-0653">Protein transport</keyword>
<dbReference type="AlphaFoldDB" id="A0A976FR41"/>
<keyword evidence="4 10" id="KW-0813">Transport</keyword>
<dbReference type="InterPro" id="IPR000594">
    <property type="entry name" value="ThiF_NAD_FAD-bd"/>
</dbReference>
<dbReference type="GO" id="GO:0019778">
    <property type="term" value="F:Atg12 activating enzyme activity"/>
    <property type="evidence" value="ECO:0007669"/>
    <property type="project" value="TreeGrafter"/>
</dbReference>
<protein>
    <recommendedName>
        <fullName evidence="3 10">Ubiquitin-like modifier-activating enzyme ATG7</fullName>
    </recommendedName>
    <alternativeName>
        <fullName evidence="10">Autophagy-related protein 7</fullName>
    </alternativeName>
</protein>
<dbReference type="GO" id="GO:0006995">
    <property type="term" value="P:cellular response to nitrogen starvation"/>
    <property type="evidence" value="ECO:0007669"/>
    <property type="project" value="TreeGrafter"/>
</dbReference>
<dbReference type="NCBIfam" id="TIGR01381">
    <property type="entry name" value="E1_like_apg7"/>
    <property type="match status" value="1"/>
</dbReference>
<dbReference type="OrthoDB" id="338614at2759"/>
<evidence type="ECO:0000256" key="5">
    <source>
        <dbReference type="ARBA" id="ARBA00022490"/>
    </source>
</evidence>
<accession>A0A976FR41</accession>
<feature type="domain" description="THIF-type NAD/FAD binding fold" evidence="11">
    <location>
        <begin position="389"/>
        <end position="623"/>
    </location>
</feature>
<keyword evidence="6 10" id="KW-0833">Ubl conjugation pathway</keyword>